<evidence type="ECO:0000313" key="3">
    <source>
        <dbReference type="Proteomes" id="UP000229897"/>
    </source>
</evidence>
<dbReference type="Pfam" id="PF00501">
    <property type="entry name" value="AMP-binding"/>
    <property type="match status" value="1"/>
</dbReference>
<dbReference type="Proteomes" id="UP000229897">
    <property type="component" value="Chromosome"/>
</dbReference>
<dbReference type="RefSeq" id="WP_099873441.1">
    <property type="nucleotide sequence ID" value="NZ_CP024608.1"/>
</dbReference>
<dbReference type="PANTHER" id="PTHR43845">
    <property type="entry name" value="BLR5969 PROTEIN"/>
    <property type="match status" value="1"/>
</dbReference>
<dbReference type="AlphaFoldDB" id="A0A2D2DER4"/>
<accession>A0A2D2DER4</accession>
<dbReference type="InterPro" id="IPR042099">
    <property type="entry name" value="ANL_N_sf"/>
</dbReference>
<name>A0A2D2DER4_9BURK</name>
<feature type="domain" description="AMP-dependent synthetase/ligase" evidence="1">
    <location>
        <begin position="145"/>
        <end position="286"/>
    </location>
</feature>
<organism evidence="2 3">
    <name type="scientific">Massilia violaceinigra</name>
    <dbReference type="NCBI Taxonomy" id="2045208"/>
    <lineage>
        <taxon>Bacteria</taxon>
        <taxon>Pseudomonadati</taxon>
        <taxon>Pseudomonadota</taxon>
        <taxon>Betaproteobacteria</taxon>
        <taxon>Burkholderiales</taxon>
        <taxon>Oxalobacteraceae</taxon>
        <taxon>Telluria group</taxon>
        <taxon>Massilia</taxon>
    </lineage>
</organism>
<dbReference type="InterPro" id="IPR045851">
    <property type="entry name" value="AMP-bd_C_sf"/>
</dbReference>
<proteinExistence type="predicted"/>
<evidence type="ECO:0000259" key="1">
    <source>
        <dbReference type="Pfam" id="PF00501"/>
    </source>
</evidence>
<dbReference type="OrthoDB" id="56632at2"/>
<dbReference type="KEGG" id="mass:CR152_02320"/>
<reference evidence="2" key="1">
    <citation type="submission" date="2017-10" db="EMBL/GenBank/DDBJ databases">
        <title>Massilia psychrophilum sp. nov., a novel purple-pigmented bacterium isolated from Tianshan glacier, Xinjiang Municipality, China.</title>
        <authorList>
            <person name="Wang H."/>
        </authorList>
    </citation>
    <scope>NUCLEOTIDE SEQUENCE [LARGE SCALE GENOMIC DNA]</scope>
    <source>
        <strain evidence="2">B2</strain>
    </source>
</reference>
<dbReference type="SUPFAM" id="SSF56801">
    <property type="entry name" value="Acetyl-CoA synthetase-like"/>
    <property type="match status" value="1"/>
</dbReference>
<dbReference type="PANTHER" id="PTHR43845:SF1">
    <property type="entry name" value="BLR5969 PROTEIN"/>
    <property type="match status" value="1"/>
</dbReference>
<gene>
    <name evidence="2" type="ORF">CR152_02320</name>
</gene>
<protein>
    <submittedName>
        <fullName evidence="2">AMP-dependent synthetase</fullName>
    </submittedName>
</protein>
<dbReference type="Gene3D" id="3.30.300.30">
    <property type="match status" value="1"/>
</dbReference>
<dbReference type="InterPro" id="IPR000873">
    <property type="entry name" value="AMP-dep_synth/lig_dom"/>
</dbReference>
<sequence length="425" mass="46006">MKVDTANILDTLDALETRDPQERERDLMARLPQLIERARSAPGWARILEGVDGAAINSRAALASLPITRKADLKALQKASMPFGGLAVTPVGGLSRVYVSPGPIFDPEGRGEDWWRFARPMYAAGVRAGGLLQNCFSYHFTPAAFMVEGGAARIGCAVIPAGAGQTEMQVQAIADLRPDTYVGTPSFLRIIIEKAREMGADISSMQRALMGAEALPESLRTWFRENGVPHVFQTYASADIGSMAYETATGGVLNPGMVLDEDVVLEIVRPGSGEPVTPGDIGEIVVTLFNTDYPLIRFATGDMSALLVDAEPSRCGRTNSRIRGWLGRADQTTKVRAMFVHPSQVNNIVRRHPGILKARMVVTGRMANDVMTLHCEVATAPDAQQAAAIVESIREVTKLRGEVRFESPGTLADDGKVIEDLRDYS</sequence>
<evidence type="ECO:0000313" key="2">
    <source>
        <dbReference type="EMBL" id="ATQ73476.1"/>
    </source>
</evidence>
<keyword evidence="3" id="KW-1185">Reference proteome</keyword>
<dbReference type="EMBL" id="CP024608">
    <property type="protein sequence ID" value="ATQ73476.1"/>
    <property type="molecule type" value="Genomic_DNA"/>
</dbReference>
<dbReference type="Gene3D" id="3.40.50.12780">
    <property type="entry name" value="N-terminal domain of ligase-like"/>
    <property type="match status" value="1"/>
</dbReference>